<name>F9WL66_TRYVY</name>
<feature type="compositionally biased region" description="Low complexity" evidence="1">
    <location>
        <begin position="12"/>
        <end position="21"/>
    </location>
</feature>
<keyword evidence="2" id="KW-0472">Membrane</keyword>
<accession>F9WL66</accession>
<keyword evidence="4" id="KW-1185">Reference proteome</keyword>
<evidence type="ECO:0000313" key="3">
    <source>
        <dbReference type="EMBL" id="CCD18253.1"/>
    </source>
</evidence>
<dbReference type="AlphaFoldDB" id="F9WL66"/>
<feature type="region of interest" description="Disordered" evidence="1">
    <location>
        <begin position="1"/>
        <end position="21"/>
    </location>
</feature>
<sequence length="269" mass="28562">MRCPCSTRSVGPSAAASPFSSPHLSVDCPLRAGCASSVLSATLGGKHMVFSTDPLTACAVTALPAFTCFCVVVYLSVGPSSIRRSTTGPQASSLTPSRGRVSLVLARYPSALAYRVVDPSLPPQCCLCSIALHNQTRRRRAAVDAPGKAGGRTRRSSHPLSVRPLQVTVHYTCSLRSAPGLFSFGPLLLCRTRPLPAKTLSLSPLKGVSAPSSPDLLPSVLWPRSQCWWPRVSSICWDPRRGRCPSLRVLGAQCMAPHCPCLTASRTLS</sequence>
<organism evidence="3 4">
    <name type="scientific">Trypanosoma vivax (strain Y486)</name>
    <dbReference type="NCBI Taxonomy" id="1055687"/>
    <lineage>
        <taxon>Eukaryota</taxon>
        <taxon>Discoba</taxon>
        <taxon>Euglenozoa</taxon>
        <taxon>Kinetoplastea</taxon>
        <taxon>Metakinetoplastina</taxon>
        <taxon>Trypanosomatida</taxon>
        <taxon>Trypanosomatidae</taxon>
        <taxon>Trypanosoma</taxon>
        <taxon>Duttonella</taxon>
    </lineage>
</organism>
<dbReference type="EMBL" id="CAEX01000726">
    <property type="protein sequence ID" value="CCD18253.1"/>
    <property type="molecule type" value="Genomic_DNA"/>
</dbReference>
<proteinExistence type="predicted"/>
<evidence type="ECO:0000256" key="2">
    <source>
        <dbReference type="SAM" id="Phobius"/>
    </source>
</evidence>
<feature type="transmembrane region" description="Helical" evidence="2">
    <location>
        <begin position="54"/>
        <end position="77"/>
    </location>
</feature>
<keyword evidence="2" id="KW-0812">Transmembrane</keyword>
<keyword evidence="2" id="KW-1133">Transmembrane helix</keyword>
<feature type="region of interest" description="Disordered" evidence="1">
    <location>
        <begin position="139"/>
        <end position="158"/>
    </location>
</feature>
<gene>
    <name evidence="3" type="ORF">TvY486_0009130</name>
</gene>
<dbReference type="Proteomes" id="UP000009027">
    <property type="component" value="Unassembled WGS sequence"/>
</dbReference>
<protein>
    <submittedName>
        <fullName evidence="3">Uncharacterized protein</fullName>
    </submittedName>
</protein>
<evidence type="ECO:0000256" key="1">
    <source>
        <dbReference type="SAM" id="MobiDB-lite"/>
    </source>
</evidence>
<feature type="compositionally biased region" description="Polar residues" evidence="1">
    <location>
        <begin position="1"/>
        <end position="10"/>
    </location>
</feature>
<reference evidence="3 4" key="1">
    <citation type="journal article" date="2012" name="Proc. Natl. Acad. Sci. U.S.A.">
        <title>Antigenic diversity is generated by distinct evolutionary mechanisms in African trypanosome species.</title>
        <authorList>
            <person name="Jackson A.P."/>
            <person name="Berry A."/>
            <person name="Aslett M."/>
            <person name="Allison H.C."/>
            <person name="Burton P."/>
            <person name="Vavrova-Anderson J."/>
            <person name="Brown R."/>
            <person name="Browne H."/>
            <person name="Corton N."/>
            <person name="Hauser H."/>
            <person name="Gamble J."/>
            <person name="Gilderthorp R."/>
            <person name="Marcello L."/>
            <person name="McQuillan J."/>
            <person name="Otto T.D."/>
            <person name="Quail M.A."/>
            <person name="Sanders M.J."/>
            <person name="van Tonder A."/>
            <person name="Ginger M.L."/>
            <person name="Field M.C."/>
            <person name="Barry J.D."/>
            <person name="Hertz-Fowler C."/>
            <person name="Berriman M."/>
        </authorList>
    </citation>
    <scope>NUCLEOTIDE SEQUENCE</scope>
    <source>
        <strain evidence="3 4">Y486</strain>
    </source>
</reference>
<evidence type="ECO:0000313" key="4">
    <source>
        <dbReference type="Proteomes" id="UP000009027"/>
    </source>
</evidence>
<dbReference type="VEuPathDB" id="TriTrypDB:TvY486_0009130"/>